<dbReference type="PANTHER" id="PTHR20855:SF3">
    <property type="entry name" value="LD03007P"/>
    <property type="match status" value="1"/>
</dbReference>
<feature type="binding site" evidence="5">
    <location>
        <position position="55"/>
    </location>
    <ligand>
        <name>Zn(2+)</name>
        <dbReference type="ChEBI" id="CHEBI:29105"/>
    </ligand>
</feature>
<evidence type="ECO:0000256" key="1">
    <source>
        <dbReference type="ARBA" id="ARBA00004141"/>
    </source>
</evidence>
<feature type="transmembrane region" description="Helical" evidence="6">
    <location>
        <begin position="146"/>
        <end position="170"/>
    </location>
</feature>
<proteinExistence type="predicted"/>
<protein>
    <submittedName>
        <fullName evidence="7">Hemolysin III family protein</fullName>
    </submittedName>
</protein>
<reference evidence="7" key="1">
    <citation type="journal article" date="2021" name="PeerJ">
        <title>Extensive microbial diversity within the chicken gut microbiome revealed by metagenomics and culture.</title>
        <authorList>
            <person name="Gilroy R."/>
            <person name="Ravi A."/>
            <person name="Getino M."/>
            <person name="Pursley I."/>
            <person name="Horton D.L."/>
            <person name="Alikhan N.F."/>
            <person name="Baker D."/>
            <person name="Gharbi K."/>
            <person name="Hall N."/>
            <person name="Watson M."/>
            <person name="Adriaenssens E.M."/>
            <person name="Foster-Nyarko E."/>
            <person name="Jarju S."/>
            <person name="Secka A."/>
            <person name="Antonio M."/>
            <person name="Oren A."/>
            <person name="Chaudhuri R.R."/>
            <person name="La Ragione R."/>
            <person name="Hildebrand F."/>
            <person name="Pallen M.J."/>
        </authorList>
    </citation>
    <scope>NUCLEOTIDE SEQUENCE</scope>
    <source>
        <strain evidence="7">ChiGjej1B1-98</strain>
    </source>
</reference>
<keyword evidence="5" id="KW-0479">Metal-binding</keyword>
<evidence type="ECO:0000313" key="7">
    <source>
        <dbReference type="EMBL" id="HIY65727.1"/>
    </source>
</evidence>
<dbReference type="EMBL" id="DXDC01000160">
    <property type="protein sequence ID" value="HIY65727.1"/>
    <property type="molecule type" value="Genomic_DNA"/>
</dbReference>
<evidence type="ECO:0000256" key="6">
    <source>
        <dbReference type="SAM" id="Phobius"/>
    </source>
</evidence>
<evidence type="ECO:0000256" key="5">
    <source>
        <dbReference type="PIRSR" id="PIRSR604254-1"/>
    </source>
</evidence>
<reference evidence="7" key="2">
    <citation type="submission" date="2021-04" db="EMBL/GenBank/DDBJ databases">
        <authorList>
            <person name="Gilroy R."/>
        </authorList>
    </citation>
    <scope>NUCLEOTIDE SEQUENCE</scope>
    <source>
        <strain evidence="7">ChiGjej1B1-98</strain>
    </source>
</reference>
<dbReference type="Proteomes" id="UP000824005">
    <property type="component" value="Unassembled WGS sequence"/>
</dbReference>
<accession>A0A9D1YV60</accession>
<sequence>MKPSLRGWIHAVTVPLALLAGLTLVSLAPTPAARFSSAIFTAASVVLFGMSALYHRFNWGPKAKAALRRIDHANIFLLIAGTYTPMSVLALPPEKATLLLSLVWGGALLGTAARVFWVGAPRWVYVPLYVILGWAAVMYMGDLFAFSVPMTVLIIAGGVAYTLGALAYALKRPNPFPKHFGFHEIFHTLTVIAFGCHWAAVLIAAMQH</sequence>
<feature type="binding site" evidence="5">
    <location>
        <position position="183"/>
    </location>
    <ligand>
        <name>Zn(2+)</name>
        <dbReference type="ChEBI" id="CHEBI:29105"/>
    </ligand>
</feature>
<feature type="transmembrane region" description="Helical" evidence="6">
    <location>
        <begin position="75"/>
        <end position="92"/>
    </location>
</feature>
<keyword evidence="5" id="KW-0862">Zinc</keyword>
<feature type="transmembrane region" description="Helical" evidence="6">
    <location>
        <begin position="37"/>
        <end position="54"/>
    </location>
</feature>
<comment type="caution">
    <text evidence="7">The sequence shown here is derived from an EMBL/GenBank/DDBJ whole genome shotgun (WGS) entry which is preliminary data.</text>
</comment>
<keyword evidence="3 6" id="KW-1133">Transmembrane helix</keyword>
<feature type="transmembrane region" description="Helical" evidence="6">
    <location>
        <begin position="182"/>
        <end position="206"/>
    </location>
</feature>
<dbReference type="GO" id="GO:0046872">
    <property type="term" value="F:metal ion binding"/>
    <property type="evidence" value="ECO:0007669"/>
    <property type="project" value="UniProtKB-KW"/>
</dbReference>
<dbReference type="PANTHER" id="PTHR20855">
    <property type="entry name" value="ADIPOR/PROGESTIN RECEPTOR-RELATED"/>
    <property type="match status" value="1"/>
</dbReference>
<dbReference type="InterPro" id="IPR004254">
    <property type="entry name" value="AdipoR/HlyIII-related"/>
</dbReference>
<feature type="binding site" evidence="5">
    <location>
        <position position="187"/>
    </location>
    <ligand>
        <name>Zn(2+)</name>
        <dbReference type="ChEBI" id="CHEBI:29105"/>
    </ligand>
</feature>
<comment type="subcellular location">
    <subcellularLocation>
        <location evidence="1">Membrane</location>
        <topology evidence="1">Multi-pass membrane protein</topology>
    </subcellularLocation>
</comment>
<feature type="transmembrane region" description="Helical" evidence="6">
    <location>
        <begin position="98"/>
        <end position="116"/>
    </location>
</feature>
<evidence type="ECO:0000313" key="8">
    <source>
        <dbReference type="Proteomes" id="UP000824005"/>
    </source>
</evidence>
<dbReference type="Pfam" id="PF03006">
    <property type="entry name" value="HlyIII"/>
    <property type="match status" value="1"/>
</dbReference>
<organism evidence="7 8">
    <name type="scientific">Candidatus Agrococcus pullicola</name>
    <dbReference type="NCBI Taxonomy" id="2838429"/>
    <lineage>
        <taxon>Bacteria</taxon>
        <taxon>Bacillati</taxon>
        <taxon>Actinomycetota</taxon>
        <taxon>Actinomycetes</taxon>
        <taxon>Micrococcales</taxon>
        <taxon>Microbacteriaceae</taxon>
        <taxon>Agrococcus</taxon>
    </lineage>
</organism>
<dbReference type="GO" id="GO:0016020">
    <property type="term" value="C:membrane"/>
    <property type="evidence" value="ECO:0007669"/>
    <property type="project" value="UniProtKB-SubCell"/>
</dbReference>
<evidence type="ECO:0000256" key="3">
    <source>
        <dbReference type="ARBA" id="ARBA00022989"/>
    </source>
</evidence>
<evidence type="ECO:0000256" key="2">
    <source>
        <dbReference type="ARBA" id="ARBA00022692"/>
    </source>
</evidence>
<keyword evidence="2 6" id="KW-0812">Transmembrane</keyword>
<dbReference type="AlphaFoldDB" id="A0A9D1YV60"/>
<name>A0A9D1YV60_9MICO</name>
<keyword evidence="4 6" id="KW-0472">Membrane</keyword>
<evidence type="ECO:0000256" key="4">
    <source>
        <dbReference type="ARBA" id="ARBA00023136"/>
    </source>
</evidence>
<feature type="transmembrane region" description="Helical" evidence="6">
    <location>
        <begin position="123"/>
        <end position="140"/>
    </location>
</feature>
<gene>
    <name evidence="7" type="ORF">H9830_05560</name>
</gene>